<organism evidence="3 4">
    <name type="scientific">Pararhizobium capsulatum DSM 1112</name>
    <dbReference type="NCBI Taxonomy" id="1121113"/>
    <lineage>
        <taxon>Bacteria</taxon>
        <taxon>Pseudomonadati</taxon>
        <taxon>Pseudomonadota</taxon>
        <taxon>Alphaproteobacteria</taxon>
        <taxon>Hyphomicrobiales</taxon>
        <taxon>Rhizobiaceae</taxon>
        <taxon>Rhizobium/Agrobacterium group</taxon>
        <taxon>Pararhizobium</taxon>
    </lineage>
</organism>
<gene>
    <name evidence="3" type="ORF">QO002_001013</name>
</gene>
<comment type="caution">
    <text evidence="3">The sequence shown here is derived from an EMBL/GenBank/DDBJ whole genome shotgun (WGS) entry which is preliminary data.</text>
</comment>
<comment type="function">
    <text evidence="2">Antitoxin component of a type II toxin-antitoxin (TA) system.</text>
</comment>
<proteinExistence type="inferred from homology"/>
<comment type="similarity">
    <text evidence="1 2">Belongs to the phD/YefM antitoxin family.</text>
</comment>
<dbReference type="SUPFAM" id="SSF143120">
    <property type="entry name" value="YefM-like"/>
    <property type="match status" value="1"/>
</dbReference>
<dbReference type="Pfam" id="PF02604">
    <property type="entry name" value="PhdYeFM_antitox"/>
    <property type="match status" value="1"/>
</dbReference>
<evidence type="ECO:0000256" key="1">
    <source>
        <dbReference type="ARBA" id="ARBA00009981"/>
    </source>
</evidence>
<name>A0ABU0BN53_9HYPH</name>
<evidence type="ECO:0000313" key="4">
    <source>
        <dbReference type="Proteomes" id="UP001230207"/>
    </source>
</evidence>
<dbReference type="Proteomes" id="UP001230207">
    <property type="component" value="Unassembled WGS sequence"/>
</dbReference>
<keyword evidence="4" id="KW-1185">Reference proteome</keyword>
<evidence type="ECO:0000313" key="3">
    <source>
        <dbReference type="EMBL" id="MDQ0318875.1"/>
    </source>
</evidence>
<dbReference type="Gene3D" id="3.40.1620.10">
    <property type="entry name" value="YefM-like domain"/>
    <property type="match status" value="1"/>
</dbReference>
<evidence type="ECO:0000256" key="2">
    <source>
        <dbReference type="RuleBase" id="RU362080"/>
    </source>
</evidence>
<dbReference type="NCBIfam" id="TIGR01552">
    <property type="entry name" value="phd_fam"/>
    <property type="match status" value="1"/>
</dbReference>
<protein>
    <recommendedName>
        <fullName evidence="2">Antitoxin</fullName>
    </recommendedName>
</protein>
<dbReference type="EMBL" id="JAUSVF010000001">
    <property type="protein sequence ID" value="MDQ0318875.1"/>
    <property type="molecule type" value="Genomic_DNA"/>
</dbReference>
<dbReference type="InterPro" id="IPR006442">
    <property type="entry name" value="Antitoxin_Phd/YefM"/>
</dbReference>
<dbReference type="InterPro" id="IPR036165">
    <property type="entry name" value="YefM-like_sf"/>
</dbReference>
<sequence>MVSVRDAKAGFSNLVDEAVKGEFITITRHGKPVAAIVSIEAAEAAKKVLKKSRPNFGDYLMDFPGGIEFERNPSKMRDLDL</sequence>
<accession>A0ABU0BN53</accession>
<dbReference type="RefSeq" id="WP_307227305.1">
    <property type="nucleotide sequence ID" value="NZ_JAUSVF010000001.1"/>
</dbReference>
<reference evidence="3 4" key="1">
    <citation type="submission" date="2023-07" db="EMBL/GenBank/DDBJ databases">
        <title>Genomic Encyclopedia of Type Strains, Phase IV (KMG-IV): sequencing the most valuable type-strain genomes for metagenomic binning, comparative biology and taxonomic classification.</title>
        <authorList>
            <person name="Goeker M."/>
        </authorList>
    </citation>
    <scope>NUCLEOTIDE SEQUENCE [LARGE SCALE GENOMIC DNA]</scope>
    <source>
        <strain evidence="3 4">DSM 1112</strain>
    </source>
</reference>